<comment type="caution">
    <text evidence="3">The sequence shown here is derived from an EMBL/GenBank/DDBJ whole genome shotgun (WGS) entry which is preliminary data.</text>
</comment>
<dbReference type="NCBIfam" id="NF011405">
    <property type="entry name" value="PRK14830.1"/>
    <property type="match status" value="1"/>
</dbReference>
<comment type="similarity">
    <text evidence="2">Belongs to the UPP synthase family.</text>
</comment>
<feature type="active site" description="Proton acceptor" evidence="2">
    <location>
        <position position="62"/>
    </location>
</feature>
<feature type="binding site" evidence="2">
    <location>
        <begin position="15"/>
        <end position="18"/>
    </location>
    <ligand>
        <name>substrate</name>
    </ligand>
</feature>
<name>A0A5D0MTC8_FLESI</name>
<dbReference type="InterPro" id="IPR001441">
    <property type="entry name" value="UPP_synth-like"/>
</dbReference>
<evidence type="ECO:0000313" key="4">
    <source>
        <dbReference type="Proteomes" id="UP000323337"/>
    </source>
</evidence>
<dbReference type="InterPro" id="IPR018520">
    <property type="entry name" value="UPP_synth-like_CS"/>
</dbReference>
<dbReference type="Gene3D" id="3.40.1180.10">
    <property type="entry name" value="Decaprenyl diphosphate synthase-like"/>
    <property type="match status" value="1"/>
</dbReference>
<dbReference type="GO" id="GO:0045547">
    <property type="term" value="F:ditrans,polycis-polyprenyl diphosphate synthase [(2E,6E)-farnesyl diphosphate specific] activity"/>
    <property type="evidence" value="ECO:0007669"/>
    <property type="project" value="TreeGrafter"/>
</dbReference>
<evidence type="ECO:0000256" key="1">
    <source>
        <dbReference type="ARBA" id="ARBA00022679"/>
    </source>
</evidence>
<gene>
    <name evidence="3" type="ORF">FXF49_01440</name>
</gene>
<feature type="binding site" evidence="2">
    <location>
        <position position="65"/>
    </location>
    <ligand>
        <name>substrate</name>
    </ligand>
</feature>
<dbReference type="SUPFAM" id="SSF64005">
    <property type="entry name" value="Undecaprenyl diphosphate synthase"/>
    <property type="match status" value="1"/>
</dbReference>
<evidence type="ECO:0000313" key="3">
    <source>
        <dbReference type="EMBL" id="TYB35372.1"/>
    </source>
</evidence>
<feature type="binding site" evidence="2">
    <location>
        <position position="27"/>
    </location>
    <ligand>
        <name>substrate</name>
    </ligand>
</feature>
<dbReference type="Proteomes" id="UP000323337">
    <property type="component" value="Unassembled WGS sequence"/>
</dbReference>
<comment type="cofactor">
    <cofactor evidence="2">
        <name>Mg(2+)</name>
        <dbReference type="ChEBI" id="CHEBI:18420"/>
    </cofactor>
    <text evidence="2">Binds 2 magnesium ions per subunit.</text>
</comment>
<feature type="binding site" evidence="2">
    <location>
        <position position="181"/>
    </location>
    <ligand>
        <name>substrate</name>
    </ligand>
</feature>
<feature type="binding site" evidence="2">
    <location>
        <begin position="59"/>
        <end position="61"/>
    </location>
    <ligand>
        <name>substrate</name>
    </ligand>
</feature>
<dbReference type="PROSITE" id="PS01066">
    <property type="entry name" value="UPP_SYNTHASE"/>
    <property type="match status" value="1"/>
</dbReference>
<dbReference type="InterPro" id="IPR036424">
    <property type="entry name" value="UPP_synth-like_sf"/>
</dbReference>
<proteinExistence type="inferred from homology"/>
<dbReference type="PANTHER" id="PTHR10291:SF0">
    <property type="entry name" value="DEHYDRODOLICHYL DIPHOSPHATE SYNTHASE 2"/>
    <property type="match status" value="1"/>
</dbReference>
<dbReference type="GO" id="GO:0016094">
    <property type="term" value="P:polyprenol biosynthetic process"/>
    <property type="evidence" value="ECO:0007669"/>
    <property type="project" value="TreeGrafter"/>
</dbReference>
<feature type="binding site" evidence="2">
    <location>
        <position position="200"/>
    </location>
    <ligand>
        <name>Mg(2+)</name>
        <dbReference type="ChEBI" id="CHEBI:18420"/>
    </ligand>
</feature>
<comment type="subunit">
    <text evidence="2">Homodimer.</text>
</comment>
<feature type="binding site" evidence="2">
    <location>
        <position position="63"/>
    </location>
    <ligand>
        <name>substrate</name>
    </ligand>
</feature>
<dbReference type="GO" id="GO:0000287">
    <property type="term" value="F:magnesium ion binding"/>
    <property type="evidence" value="ECO:0007669"/>
    <property type="project" value="UniProtKB-UniRule"/>
</dbReference>
<dbReference type="EMBL" id="VSIV01000042">
    <property type="protein sequence ID" value="TYB35372.1"/>
    <property type="molecule type" value="Genomic_DNA"/>
</dbReference>
<accession>A0A5D0MTC8</accession>
<dbReference type="PANTHER" id="PTHR10291">
    <property type="entry name" value="DEHYDRODOLICHYL DIPHOSPHATE SYNTHASE FAMILY MEMBER"/>
    <property type="match status" value="1"/>
</dbReference>
<feature type="active site" evidence="2">
    <location>
        <position position="14"/>
    </location>
</feature>
<dbReference type="FunFam" id="3.40.1180.10:FF:000001">
    <property type="entry name" value="(2E,6E)-farnesyl-diphosphate-specific ditrans,polycis-undecaprenyl-diphosphate synthase"/>
    <property type="match status" value="1"/>
</dbReference>
<feature type="binding site" evidence="2">
    <location>
        <position position="14"/>
    </location>
    <ligand>
        <name>Mg(2+)</name>
        <dbReference type="ChEBI" id="CHEBI:18420"/>
    </ligand>
</feature>
<dbReference type="NCBIfam" id="TIGR00055">
    <property type="entry name" value="uppS"/>
    <property type="match status" value="1"/>
</dbReference>
<keyword evidence="2" id="KW-0479">Metal-binding</keyword>
<keyword evidence="2" id="KW-0460">Magnesium</keyword>
<sequence>MMESLPRHVAIIMDGNGRWAKRRGLPRIFGHREGVKAVKRIVRHASACGIEYLSLFAFSTENWLRPAEEINALMKILSEFIDKELKNIINENIKLTVSGRTDMLPANVVAKLDNALYLSGSNTGLNLNLCLSYGGRHEIIDAAVQFARDYSNNKAKLETADKIFENYLYNPDIPDVDLLIRTSGEKRISNFMLWRLAYAELYFTQTLWPGFFEDEFDLALEEYAARIRRFGKTDEQIHK</sequence>
<dbReference type="CDD" id="cd00475">
    <property type="entry name" value="Cis_IPPS"/>
    <property type="match status" value="1"/>
</dbReference>
<feature type="binding site" evidence="2">
    <location>
        <position position="31"/>
    </location>
    <ligand>
        <name>substrate</name>
    </ligand>
</feature>
<dbReference type="Pfam" id="PF01255">
    <property type="entry name" value="Prenyltransf"/>
    <property type="match status" value="1"/>
</dbReference>
<evidence type="ECO:0000256" key="2">
    <source>
        <dbReference type="HAMAP-Rule" id="MF_01139"/>
    </source>
</evidence>
<dbReference type="HAMAP" id="MF_01139">
    <property type="entry name" value="ISPT"/>
    <property type="match status" value="1"/>
</dbReference>
<dbReference type="EC" id="2.5.1.-" evidence="2"/>
<feature type="binding site" evidence="2">
    <location>
        <begin position="187"/>
        <end position="189"/>
    </location>
    <ligand>
        <name>substrate</name>
    </ligand>
</feature>
<keyword evidence="1 2" id="KW-0808">Transferase</keyword>
<comment type="function">
    <text evidence="2">Catalyzes the condensation of isopentenyl diphosphate (IPP) with allylic pyrophosphates generating different type of terpenoids.</text>
</comment>
<feature type="binding site" evidence="2">
    <location>
        <position position="19"/>
    </location>
    <ligand>
        <name>substrate</name>
    </ligand>
</feature>
<dbReference type="AlphaFoldDB" id="A0A5D0MTC8"/>
<organism evidence="3 4">
    <name type="scientific">Flexistipes sinusarabici</name>
    <dbReference type="NCBI Taxonomy" id="2352"/>
    <lineage>
        <taxon>Bacteria</taxon>
        <taxon>Pseudomonadati</taxon>
        <taxon>Deferribacterota</taxon>
        <taxon>Deferribacteres</taxon>
        <taxon>Deferribacterales</taxon>
        <taxon>Flexistipitaceae</taxon>
        <taxon>Flexistipes</taxon>
    </lineage>
</organism>
<reference evidence="3 4" key="1">
    <citation type="submission" date="2019-08" db="EMBL/GenBank/DDBJ databases">
        <title>Genomic characterization of a novel candidate phylum (ARYD3) from a high temperature, high salinity tertiary oil reservoir in north central Oklahoma, USA.</title>
        <authorList>
            <person name="Youssef N.H."/>
            <person name="Yadav A."/>
            <person name="Elshahed M.S."/>
        </authorList>
    </citation>
    <scope>NUCLEOTIDE SEQUENCE [LARGE SCALE GENOMIC DNA]</scope>
    <source>
        <strain evidence="3">ARYD1</strain>
    </source>
</reference>
<protein>
    <recommendedName>
        <fullName evidence="2">Isoprenyl transferase</fullName>
        <ecNumber evidence="2">2.5.1.-</ecNumber>
    </recommendedName>
</protein>